<reference evidence="2" key="3">
    <citation type="submission" date="2024-03" db="EMBL/GenBank/DDBJ databases">
        <title>The Genome Sequence of Enterococcus sp. DIV0242b.</title>
        <authorList>
            <consortium name="The Broad Institute Genomics Platform"/>
            <consortium name="The Broad Institute Microbial Omics Core"/>
            <consortium name="The Broad Institute Genomic Center for Infectious Diseases"/>
            <person name="Earl A."/>
            <person name="Manson A."/>
            <person name="Gilmore M."/>
            <person name="Schwartman J."/>
            <person name="Shea T."/>
            <person name="Abouelleil A."/>
            <person name="Cao P."/>
            <person name="Chapman S."/>
            <person name="Cusick C."/>
            <person name="Young S."/>
            <person name="Neafsey D."/>
            <person name="Nusbaum C."/>
            <person name="Birren B."/>
        </authorList>
    </citation>
    <scope>NUCLEOTIDE SEQUENCE</scope>
    <source>
        <strain evidence="2">9E7_DIV0242</strain>
    </source>
</reference>
<protein>
    <recommendedName>
        <fullName evidence="4">YolD-like protein</fullName>
    </recommendedName>
</protein>
<proteinExistence type="predicted"/>
<dbReference type="OrthoDB" id="2199781at2"/>
<name>A0A242K4F5_9ENTE</name>
<evidence type="ECO:0008006" key="4">
    <source>
        <dbReference type="Google" id="ProtNLM"/>
    </source>
</evidence>
<evidence type="ECO:0000313" key="3">
    <source>
        <dbReference type="Proteomes" id="UP000195141"/>
    </source>
</evidence>
<dbReference type="EMBL" id="NGMM01000004">
    <property type="protein sequence ID" value="OTP14409.1"/>
    <property type="molecule type" value="Genomic_DNA"/>
</dbReference>
<evidence type="ECO:0000313" key="1">
    <source>
        <dbReference type="EMBL" id="OTP14409.1"/>
    </source>
</evidence>
<gene>
    <name evidence="2" type="ORF">A5888_002327</name>
    <name evidence="1" type="ORF">A5888_002510</name>
</gene>
<reference evidence="2" key="2">
    <citation type="submission" date="2017-05" db="EMBL/GenBank/DDBJ databases">
        <authorList>
            <consortium name="The Broad Institute Genomics Platform"/>
            <consortium name="The Broad Institute Genomic Center for Infectious Diseases"/>
            <person name="Earl A."/>
            <person name="Manson A."/>
            <person name="Schwartman J."/>
            <person name="Gilmore M."/>
            <person name="Abouelleil A."/>
            <person name="Cao P."/>
            <person name="Chapman S."/>
            <person name="Cusick C."/>
            <person name="Shea T."/>
            <person name="Young S."/>
            <person name="Neafsey D."/>
            <person name="Nusbaum C."/>
            <person name="Birren B."/>
        </authorList>
    </citation>
    <scope>NUCLEOTIDE SEQUENCE</scope>
    <source>
        <strain evidence="2">9E7_DIV0242</strain>
    </source>
</reference>
<keyword evidence="3" id="KW-1185">Reference proteome</keyword>
<dbReference type="EMBL" id="CP147247">
    <property type="protein sequence ID" value="WYJ90570.1"/>
    <property type="molecule type" value="Genomic_DNA"/>
</dbReference>
<accession>A0A242K4F5</accession>
<organism evidence="1">
    <name type="scientific">Candidatus Enterococcus clewellii</name>
    <dbReference type="NCBI Taxonomy" id="1834193"/>
    <lineage>
        <taxon>Bacteria</taxon>
        <taxon>Bacillati</taxon>
        <taxon>Bacillota</taxon>
        <taxon>Bacilli</taxon>
        <taxon>Lactobacillales</taxon>
        <taxon>Enterococcaceae</taxon>
        <taxon>Enterococcus</taxon>
    </lineage>
</organism>
<dbReference type="Proteomes" id="UP000195141">
    <property type="component" value="Chromosome"/>
</dbReference>
<evidence type="ECO:0000313" key="2">
    <source>
        <dbReference type="EMBL" id="WYJ90570.1"/>
    </source>
</evidence>
<dbReference type="RefSeq" id="WP_086349564.1">
    <property type="nucleotide sequence ID" value="NZ_CP147247.1"/>
</dbReference>
<sequence length="121" mass="13819">MDKGHKSTMKSISKLITQSSHNFFSSFLEDSKDKKTQSKDREELLKELQLAAAQKALVVLQLKGTSPNQKFETISGWIVSKNIVDTIMLRTQNDTQQIKMIPVEQIKKMSMLSIADKRHIK</sequence>
<dbReference type="AlphaFoldDB" id="A0A242K4F5"/>
<reference evidence="1" key="1">
    <citation type="submission" date="2017-05" db="EMBL/GenBank/DDBJ databases">
        <title>The Genome Sequence of Enterococcus sp. 9E7_DIV0242.</title>
        <authorList>
            <consortium name="The Broad Institute Genomics Platform"/>
            <consortium name="The Broad Institute Genomic Center for Infectious Diseases"/>
            <person name="Earl A."/>
            <person name="Manson A."/>
            <person name="Schwartman J."/>
            <person name="Gilmore M."/>
            <person name="Abouelleil A."/>
            <person name="Cao P."/>
            <person name="Chapman S."/>
            <person name="Cusick C."/>
            <person name="Shea T."/>
            <person name="Young S."/>
            <person name="Neafsey D."/>
            <person name="Nusbaum C."/>
            <person name="Birren B."/>
        </authorList>
    </citation>
    <scope>NUCLEOTIDE SEQUENCE [LARGE SCALE GENOMIC DNA]</scope>
    <source>
        <strain evidence="1">9E7_DIV0242</strain>
    </source>
</reference>